<reference evidence="1" key="1">
    <citation type="submission" date="2021-03" db="EMBL/GenBank/DDBJ databases">
        <authorList>
            <person name="Tagirdzhanova G."/>
        </authorList>
    </citation>
    <scope>NUCLEOTIDE SEQUENCE</scope>
</reference>
<comment type="caution">
    <text evidence="1">The sequence shown here is derived from an EMBL/GenBank/DDBJ whole genome shotgun (WGS) entry which is preliminary data.</text>
</comment>
<evidence type="ECO:0000313" key="2">
    <source>
        <dbReference type="Proteomes" id="UP000664534"/>
    </source>
</evidence>
<organism evidence="1 2">
    <name type="scientific">Imshaugia aleurites</name>
    <dbReference type="NCBI Taxonomy" id="172621"/>
    <lineage>
        <taxon>Eukaryota</taxon>
        <taxon>Fungi</taxon>
        <taxon>Dikarya</taxon>
        <taxon>Ascomycota</taxon>
        <taxon>Pezizomycotina</taxon>
        <taxon>Lecanoromycetes</taxon>
        <taxon>OSLEUM clade</taxon>
        <taxon>Lecanoromycetidae</taxon>
        <taxon>Lecanorales</taxon>
        <taxon>Lecanorineae</taxon>
        <taxon>Parmeliaceae</taxon>
        <taxon>Imshaugia</taxon>
    </lineage>
</organism>
<protein>
    <submittedName>
        <fullName evidence="1">Uncharacterized protein</fullName>
    </submittedName>
</protein>
<dbReference type="InterPro" id="IPR016169">
    <property type="entry name" value="FAD-bd_PCMH_sub2"/>
</dbReference>
<gene>
    <name evidence="1" type="ORF">IMSHALPRED_009977</name>
</gene>
<accession>A0A8H3ET86</accession>
<sequence length="184" mass="20345">MIPWKDIETSSRFGINAVACIKGGLHSVFGLSLYQVDVPTLIKAVSHMDAVYVQNPGFCEAFFAIDMIASRVIESVPNDATAYPYRNAIARFLLQVGFEKHSSLATTASQISRDMRSIMIPGSGANTSNIEVHVNYAYGDEGQPGWYTAPKLPRVNALKNEHDPNKLFSHYNALEATYNVPKYL</sequence>
<dbReference type="Proteomes" id="UP000664534">
    <property type="component" value="Unassembled WGS sequence"/>
</dbReference>
<dbReference type="Gene3D" id="3.40.462.20">
    <property type="match status" value="1"/>
</dbReference>
<keyword evidence="2" id="KW-1185">Reference proteome</keyword>
<dbReference type="Gene3D" id="3.30.465.10">
    <property type="match status" value="1"/>
</dbReference>
<dbReference type="EMBL" id="CAJPDT010000008">
    <property type="protein sequence ID" value="CAF9911250.1"/>
    <property type="molecule type" value="Genomic_DNA"/>
</dbReference>
<dbReference type="AlphaFoldDB" id="A0A8H3ET86"/>
<proteinExistence type="predicted"/>
<name>A0A8H3ET86_9LECA</name>
<evidence type="ECO:0000313" key="1">
    <source>
        <dbReference type="EMBL" id="CAF9911250.1"/>
    </source>
</evidence>
<dbReference type="OrthoDB" id="415825at2759"/>